<keyword evidence="6 7" id="KW-0472">Membrane</keyword>
<dbReference type="PANTHER" id="PTHR30086:SF14">
    <property type="entry name" value="HOMOSERINE_HOMOSERINE LACTONE EFFLUX PROTEIN"/>
    <property type="match status" value="1"/>
</dbReference>
<dbReference type="STRING" id="281362.AT959_10350"/>
<dbReference type="InterPro" id="IPR001123">
    <property type="entry name" value="LeuE-type"/>
</dbReference>
<sequence length="205" mass="21437">MSFSVWLGFLLAAILIAVTPGPGAVVSMSTGMRHGYGSAAQVILGLQAALLTHLAIVGLGLGALLAASDLAFTVVKLCGAAYLVWLGIAKWRALPLPADREAPSLKAKGFFLQGLLVNLTNPKAIVFIGALVPPFIDSGSALLPQYLTIGLTLCLTDMIVMSGYALVAVRLARWLHDPKSIRLQNRLFGGLFVSAGALLAISSRT</sequence>
<keyword evidence="5 7" id="KW-1133">Transmembrane helix</keyword>
<dbReference type="GO" id="GO:0005886">
    <property type="term" value="C:plasma membrane"/>
    <property type="evidence" value="ECO:0007669"/>
    <property type="project" value="UniProtKB-SubCell"/>
</dbReference>
<accession>A0A133XJJ6</accession>
<evidence type="ECO:0000256" key="4">
    <source>
        <dbReference type="ARBA" id="ARBA00022692"/>
    </source>
</evidence>
<feature type="transmembrane region" description="Helical" evidence="7">
    <location>
        <begin position="70"/>
        <end position="89"/>
    </location>
</feature>
<comment type="caution">
    <text evidence="8">The sequence shown here is derived from an EMBL/GenBank/DDBJ whole genome shotgun (WGS) entry which is preliminary data.</text>
</comment>
<evidence type="ECO:0000256" key="5">
    <source>
        <dbReference type="ARBA" id="ARBA00022989"/>
    </source>
</evidence>
<comment type="subcellular location">
    <subcellularLocation>
        <location evidence="1">Cell membrane</location>
        <topology evidence="1">Multi-pass membrane protein</topology>
    </subcellularLocation>
</comment>
<organism evidence="8 9">
    <name type="scientific">Dechloromonas denitrificans</name>
    <dbReference type="NCBI Taxonomy" id="281362"/>
    <lineage>
        <taxon>Bacteria</taxon>
        <taxon>Pseudomonadati</taxon>
        <taxon>Pseudomonadota</taxon>
        <taxon>Betaproteobacteria</taxon>
        <taxon>Rhodocyclales</taxon>
        <taxon>Azonexaceae</taxon>
        <taxon>Dechloromonas</taxon>
    </lineage>
</organism>
<reference evidence="8 9" key="1">
    <citation type="submission" date="2015-12" db="EMBL/GenBank/DDBJ databases">
        <title>Nitrous oxide reduction kinetics distinguish bacteria harboring typical versus atypical NosZ.</title>
        <authorList>
            <person name="Yoon S."/>
            <person name="Nissen S."/>
            <person name="Park D."/>
            <person name="Sanford R.A."/>
            <person name="Loeffler F.E."/>
        </authorList>
    </citation>
    <scope>NUCLEOTIDE SEQUENCE [LARGE SCALE GENOMIC DNA]</scope>
    <source>
        <strain evidence="8 9">ATCC BAA-841</strain>
    </source>
</reference>
<comment type="similarity">
    <text evidence="2">Belongs to the Rht family.</text>
</comment>
<evidence type="ECO:0000256" key="1">
    <source>
        <dbReference type="ARBA" id="ARBA00004651"/>
    </source>
</evidence>
<feature type="transmembrane region" description="Helical" evidence="7">
    <location>
        <begin position="6"/>
        <end position="30"/>
    </location>
</feature>
<keyword evidence="9" id="KW-1185">Reference proteome</keyword>
<dbReference type="Pfam" id="PF01810">
    <property type="entry name" value="LysE"/>
    <property type="match status" value="1"/>
</dbReference>
<dbReference type="EMBL" id="LODL01000019">
    <property type="protein sequence ID" value="KXB31086.1"/>
    <property type="molecule type" value="Genomic_DNA"/>
</dbReference>
<evidence type="ECO:0000256" key="6">
    <source>
        <dbReference type="ARBA" id="ARBA00023136"/>
    </source>
</evidence>
<protein>
    <submittedName>
        <fullName evidence="8">Homoserine/homoserine lactone efflux protein</fullName>
    </submittedName>
</protein>
<keyword evidence="4 7" id="KW-0812">Transmembrane</keyword>
<dbReference type="Proteomes" id="UP000070186">
    <property type="component" value="Unassembled WGS sequence"/>
</dbReference>
<dbReference type="RefSeq" id="WP_066882890.1">
    <property type="nucleotide sequence ID" value="NZ_LODL01000019.1"/>
</dbReference>
<keyword evidence="3" id="KW-1003">Cell membrane</keyword>
<evidence type="ECO:0000256" key="2">
    <source>
        <dbReference type="ARBA" id="ARBA00007928"/>
    </source>
</evidence>
<dbReference type="GO" id="GO:0042970">
    <property type="term" value="F:homoserine transmembrane transporter activity"/>
    <property type="evidence" value="ECO:0007669"/>
    <property type="project" value="TreeGrafter"/>
</dbReference>
<proteinExistence type="inferred from homology"/>
<dbReference type="PANTHER" id="PTHR30086">
    <property type="entry name" value="ARGININE EXPORTER PROTEIN ARGO"/>
    <property type="match status" value="1"/>
</dbReference>
<dbReference type="NCBIfam" id="NF007812">
    <property type="entry name" value="PRK10520.1"/>
    <property type="match status" value="1"/>
</dbReference>
<evidence type="ECO:0000256" key="7">
    <source>
        <dbReference type="SAM" id="Phobius"/>
    </source>
</evidence>
<evidence type="ECO:0000313" key="9">
    <source>
        <dbReference type="Proteomes" id="UP000070186"/>
    </source>
</evidence>
<gene>
    <name evidence="8" type="primary">rhtB</name>
    <name evidence="8" type="ORF">AT959_10350</name>
</gene>
<dbReference type="PIRSF" id="PIRSF006324">
    <property type="entry name" value="LeuE"/>
    <property type="match status" value="1"/>
</dbReference>
<name>A0A133XJJ6_9RHOO</name>
<feature type="transmembrane region" description="Helical" evidence="7">
    <location>
        <begin position="148"/>
        <end position="171"/>
    </location>
</feature>
<evidence type="ECO:0000256" key="3">
    <source>
        <dbReference type="ARBA" id="ARBA00022475"/>
    </source>
</evidence>
<dbReference type="AlphaFoldDB" id="A0A133XJJ6"/>
<feature type="transmembrane region" description="Helical" evidence="7">
    <location>
        <begin position="42"/>
        <end position="64"/>
    </location>
</feature>
<evidence type="ECO:0000313" key="8">
    <source>
        <dbReference type="EMBL" id="KXB31086.1"/>
    </source>
</evidence>
<feature type="transmembrane region" description="Helical" evidence="7">
    <location>
        <begin position="110"/>
        <end position="136"/>
    </location>
</feature>